<dbReference type="Proteomes" id="UP000218965">
    <property type="component" value="Chromosome"/>
</dbReference>
<evidence type="ECO:0000313" key="1">
    <source>
        <dbReference type="EMBL" id="BAU32479.1"/>
    </source>
</evidence>
<reference evidence="2" key="1">
    <citation type="submission" date="2015-12" db="EMBL/GenBank/DDBJ databases">
        <authorList>
            <person name="Shamseldin A."/>
            <person name="Moawad H."/>
            <person name="Abd El-Rahim W.M."/>
            <person name="Sadowsky M.J."/>
        </authorList>
    </citation>
    <scope>NUCLEOTIDE SEQUENCE [LARGE SCALE GENOMIC DNA]</scope>
    <source>
        <strain evidence="2">JAM AC0309</strain>
    </source>
</reference>
<evidence type="ECO:0000313" key="2">
    <source>
        <dbReference type="Proteomes" id="UP000218965"/>
    </source>
</evidence>
<dbReference type="AlphaFoldDB" id="A0A0U5BE15"/>
<organism evidence="1 2">
    <name type="scientific">Microcella alkaliphila</name>
    <dbReference type="NCBI Taxonomy" id="279828"/>
    <lineage>
        <taxon>Bacteria</taxon>
        <taxon>Bacillati</taxon>
        <taxon>Actinomycetota</taxon>
        <taxon>Actinomycetes</taxon>
        <taxon>Micrococcales</taxon>
        <taxon>Microbacteriaceae</taxon>
        <taxon>Microcella</taxon>
    </lineage>
</organism>
<proteinExistence type="predicted"/>
<dbReference type="KEGG" id="malk:MalAC0309_1628"/>
<protein>
    <submittedName>
        <fullName evidence="1">Putative oxidoreductase</fullName>
    </submittedName>
</protein>
<gene>
    <name evidence="1" type="ORF">MalAC0309_1628</name>
</gene>
<reference evidence="1 2" key="2">
    <citation type="submission" date="2016-01" db="EMBL/GenBank/DDBJ databases">
        <title>Microcella alkaliphila JAM AC0309 whole genome shotgun sequence.</title>
        <authorList>
            <person name="Kurata A."/>
            <person name="Hirose Y."/>
            <person name="Kishimoto N."/>
            <person name="Kobayashi T."/>
        </authorList>
    </citation>
    <scope>NUCLEOTIDE SEQUENCE [LARGE SCALE GENOMIC DNA]</scope>
    <source>
        <strain evidence="1 2">JAM AC0309</strain>
    </source>
</reference>
<dbReference type="EMBL" id="AP017315">
    <property type="protein sequence ID" value="BAU32479.1"/>
    <property type="molecule type" value="Genomic_DNA"/>
</dbReference>
<name>A0A0U5BE15_9MICO</name>
<sequence>MPAADLCPQHVNELTRTLAQVAELMVPLRRSTLRVTTHRSYTARPSGGGEPRDVSAAWNPAATPVASQADDYAGFLARTVIRERVMPAGQSYGFTLNDRPELQLTVIARRHGGWLGRYPELGPDVLDSMKGLLRRVEAALSTTPVRRVLLERDGEAIRCRDVVLETDYGPVLCESPLAAILASDDHATPSRIVCTADRDHTSYAPSQWDELVTAWTPTV</sequence>
<accession>A0A0U5BE15</accession>